<keyword evidence="1" id="KW-1185">Reference proteome</keyword>
<sequence length="106" mass="12433">VHLAHPVDFFREAPSLFVIRIRIFHIPFLTCSISLGNSRSKRHEERSFTLTLGQLVISYHQVVEDDEARKKMERKRGGCILVNVVLPFNEFEWDRITFVTFLCLLT</sequence>
<organism evidence="1 2">
    <name type="scientific">Parascaris univalens</name>
    <name type="common">Nematode worm</name>
    <dbReference type="NCBI Taxonomy" id="6257"/>
    <lineage>
        <taxon>Eukaryota</taxon>
        <taxon>Metazoa</taxon>
        <taxon>Ecdysozoa</taxon>
        <taxon>Nematoda</taxon>
        <taxon>Chromadorea</taxon>
        <taxon>Rhabditida</taxon>
        <taxon>Spirurina</taxon>
        <taxon>Ascaridomorpha</taxon>
        <taxon>Ascaridoidea</taxon>
        <taxon>Ascarididae</taxon>
        <taxon>Parascaris</taxon>
    </lineage>
</organism>
<name>A0A914ZWZ2_PARUN</name>
<proteinExistence type="predicted"/>
<evidence type="ECO:0000313" key="1">
    <source>
        <dbReference type="Proteomes" id="UP000887569"/>
    </source>
</evidence>
<dbReference type="AlphaFoldDB" id="A0A914ZWZ2"/>
<accession>A0A914ZWZ2</accession>
<dbReference type="WBParaSite" id="PgB24X_g002_t01">
    <property type="protein sequence ID" value="PgB24X_g002_t01"/>
    <property type="gene ID" value="PgB24X_g002"/>
</dbReference>
<dbReference type="Proteomes" id="UP000887569">
    <property type="component" value="Unplaced"/>
</dbReference>
<reference evidence="2" key="1">
    <citation type="submission" date="2022-11" db="UniProtKB">
        <authorList>
            <consortium name="WormBaseParasite"/>
        </authorList>
    </citation>
    <scope>IDENTIFICATION</scope>
</reference>
<protein>
    <submittedName>
        <fullName evidence="2">Ovule protein</fullName>
    </submittedName>
</protein>
<evidence type="ECO:0000313" key="2">
    <source>
        <dbReference type="WBParaSite" id="PgB24X_g002_t01"/>
    </source>
</evidence>